<dbReference type="SUPFAM" id="SSF50249">
    <property type="entry name" value="Nucleic acid-binding proteins"/>
    <property type="match status" value="1"/>
</dbReference>
<dbReference type="GO" id="GO:0003697">
    <property type="term" value="F:single-stranded DNA binding"/>
    <property type="evidence" value="ECO:0007669"/>
    <property type="project" value="InterPro"/>
</dbReference>
<dbReference type="InterPro" id="IPR012340">
    <property type="entry name" value="NA-bd_OB-fold"/>
</dbReference>
<keyword evidence="4" id="KW-1185">Reference proteome</keyword>
<keyword evidence="1 2" id="KW-0238">DNA-binding</keyword>
<dbReference type="AlphaFoldDB" id="A0A2U3AGR0"/>
<dbReference type="Gene3D" id="2.40.50.140">
    <property type="entry name" value="Nucleic acid-binding proteins"/>
    <property type="match status" value="1"/>
</dbReference>
<evidence type="ECO:0000256" key="1">
    <source>
        <dbReference type="ARBA" id="ARBA00023125"/>
    </source>
</evidence>
<dbReference type="PIRSF" id="PIRSF002070">
    <property type="entry name" value="SSB"/>
    <property type="match status" value="1"/>
</dbReference>
<accession>A0A2U3AGR0</accession>
<sequence>MTNPFNKVSLTGRLTKEPIVRRSSNEKSATVYMTVAVRDDIKTNGSYKTQFVSVQKFVSSQAQLDYHKGFNKADVVAIEASIQTNMTDDKVYTNIVIDTIHSIAKASVKDESLALPEKEKAPATVGLQF</sequence>
<dbReference type="EMBL" id="QFVR01000031">
    <property type="protein sequence ID" value="PWI23738.1"/>
    <property type="molecule type" value="Genomic_DNA"/>
</dbReference>
<proteinExistence type="predicted"/>
<dbReference type="PROSITE" id="PS50935">
    <property type="entry name" value="SSB"/>
    <property type="match status" value="1"/>
</dbReference>
<dbReference type="Proteomes" id="UP000245938">
    <property type="component" value="Unassembled WGS sequence"/>
</dbReference>
<evidence type="ECO:0000256" key="2">
    <source>
        <dbReference type="PIRNR" id="PIRNR002070"/>
    </source>
</evidence>
<dbReference type="Pfam" id="PF00436">
    <property type="entry name" value="SSB"/>
    <property type="match status" value="1"/>
</dbReference>
<dbReference type="InterPro" id="IPR011344">
    <property type="entry name" value="ssDNA-bd"/>
</dbReference>
<protein>
    <recommendedName>
        <fullName evidence="2">Single-stranded DNA-binding protein</fullName>
    </recommendedName>
</protein>
<dbReference type="RefSeq" id="WP_109307341.1">
    <property type="nucleotide sequence ID" value="NZ_BJUF01000079.1"/>
</dbReference>
<evidence type="ECO:0000313" key="4">
    <source>
        <dbReference type="Proteomes" id="UP000245938"/>
    </source>
</evidence>
<gene>
    <name evidence="3" type="ORF">DEX24_15710</name>
</gene>
<dbReference type="GO" id="GO:0006260">
    <property type="term" value="P:DNA replication"/>
    <property type="evidence" value="ECO:0007669"/>
    <property type="project" value="InterPro"/>
</dbReference>
<dbReference type="InterPro" id="IPR000424">
    <property type="entry name" value="Primosome_PriB/ssb"/>
</dbReference>
<comment type="caution">
    <text evidence="3">The sequence shown here is derived from an EMBL/GenBank/DDBJ whole genome shotgun (WGS) entry which is preliminary data.</text>
</comment>
<name>A0A2U3AGR0_9BACL</name>
<evidence type="ECO:0000313" key="3">
    <source>
        <dbReference type="EMBL" id="PWI23738.1"/>
    </source>
</evidence>
<organism evidence="3 4">
    <name type="scientific">Kurthia sibirica</name>
    <dbReference type="NCBI Taxonomy" id="202750"/>
    <lineage>
        <taxon>Bacteria</taxon>
        <taxon>Bacillati</taxon>
        <taxon>Bacillota</taxon>
        <taxon>Bacilli</taxon>
        <taxon>Bacillales</taxon>
        <taxon>Caryophanaceae</taxon>
        <taxon>Kurthia</taxon>
    </lineage>
</organism>
<reference evidence="3 4" key="1">
    <citation type="submission" date="2018-05" db="EMBL/GenBank/DDBJ databases">
        <title>Kurthia sibirica genome sequence.</title>
        <authorList>
            <person name="Maclea K.S."/>
            <person name="Goen A.E."/>
        </authorList>
    </citation>
    <scope>NUCLEOTIDE SEQUENCE [LARGE SCALE GENOMIC DNA]</scope>
    <source>
        <strain evidence="3 4">ATCC 49154</strain>
    </source>
</reference>